<dbReference type="GO" id="GO:0005886">
    <property type="term" value="C:plasma membrane"/>
    <property type="evidence" value="ECO:0007669"/>
    <property type="project" value="UniProtKB-SubCell"/>
</dbReference>
<feature type="transmembrane region" description="Helical" evidence="6">
    <location>
        <begin position="441"/>
        <end position="462"/>
    </location>
</feature>
<keyword evidence="5 6" id="KW-0472">Membrane</keyword>
<dbReference type="Proteomes" id="UP000266693">
    <property type="component" value="Unassembled WGS sequence"/>
</dbReference>
<keyword evidence="3 6" id="KW-0812">Transmembrane</keyword>
<evidence type="ECO:0000256" key="1">
    <source>
        <dbReference type="ARBA" id="ARBA00004651"/>
    </source>
</evidence>
<feature type="transmembrane region" description="Helical" evidence="6">
    <location>
        <begin position="757"/>
        <end position="782"/>
    </location>
</feature>
<gene>
    <name evidence="9" type="ORF">D1610_02895</name>
</gene>
<evidence type="ECO:0000256" key="5">
    <source>
        <dbReference type="ARBA" id="ARBA00023136"/>
    </source>
</evidence>
<evidence type="ECO:0000259" key="7">
    <source>
        <dbReference type="Pfam" id="PF02687"/>
    </source>
</evidence>
<dbReference type="PANTHER" id="PTHR30572:SF18">
    <property type="entry name" value="ABC-TYPE MACROLIDE FAMILY EXPORT SYSTEM PERMEASE COMPONENT 2"/>
    <property type="match status" value="1"/>
</dbReference>
<feature type="domain" description="MacB-like periplasmic core" evidence="8">
    <location>
        <begin position="447"/>
        <end position="680"/>
    </location>
</feature>
<feature type="transmembrane region" description="Helical" evidence="6">
    <location>
        <begin position="351"/>
        <end position="371"/>
    </location>
</feature>
<dbReference type="InterPro" id="IPR003838">
    <property type="entry name" value="ABC3_permease_C"/>
</dbReference>
<comment type="subcellular location">
    <subcellularLocation>
        <location evidence="1">Cell membrane</location>
        <topology evidence="1">Multi-pass membrane protein</topology>
    </subcellularLocation>
</comment>
<sequence length="836" mass="91074">MWRNYLTVGLRALAKNRTYAFINIVGLAIGLAACLLILLYVRYEHSYDGWMKDADQAFQLQSYHSADDLGGEEQNLQLSAIVAARALAKDFPQVENVVFVRSFSPVIIQDGQASQIDDLRMVVGNLFDILQVPFVRGDPRTALGDSHSLVLSESEAKRRFGDADPIGKTLTIVDNAGDVDYRVTGVFRDIPKNSSFSASMVARFDPEVQFADRVQVMTRWDSQQGWNYVKLRKGADADAINAQLAAWEKRNIPDQVVNGEVTNSGDTQDFGLVNIRDVHLGKAQQYGMTPGNDRTTVVTFAVIALLVLGMACVNFTNLATARASQRAREVALRKVLGATRRQLIAQFMGESILLAAIAMVAALTLVELTLPAFNAFLDADIALGYFGADGIWLPAVVLVLLVGVAGGLYPAFYLSRFQPGAILKANRSAADTQGSGRLRNALVVLQFSISIGLIVCTSVIYAQTLHARTLDAGYRRDGLLQVKNLTFKGVSPAQSQALVERIRRLPGVEAAARTQIAISPDGNSTADYFLPGSASSIALGTYGVETGFFKAMGMKLLAGRVFSDAQGKDDATTPYPVDLAAERALAVRGINVVITETAAARLGFDSPQEAIGKQMRGTLTVPEVGLIPCTIVGVVSDARFRSLREPIQPIVYVMQKVGFAQIAVRYAGAAPSEVRERIRRVWDEVVPLVPFEADFADDLVRGQYEREIARGQLFAAFAVLTVVIGCLGLFGLAAFTAERRTKEIGIRKVLGARTRDIVRLLVWQFSRPVLIANLIAWPVAWWVMRDWLNGFDTRIALTPTPFVAAGLLALIVALATIASHALRVARTNPVHALRYE</sequence>
<feature type="domain" description="ABC3 transporter permease C-terminal" evidence="7">
    <location>
        <begin position="716"/>
        <end position="829"/>
    </location>
</feature>
<comment type="caution">
    <text evidence="9">The sequence shown here is derived from an EMBL/GenBank/DDBJ whole genome shotgun (WGS) entry which is preliminary data.</text>
</comment>
<dbReference type="GO" id="GO:0022857">
    <property type="term" value="F:transmembrane transporter activity"/>
    <property type="evidence" value="ECO:0007669"/>
    <property type="project" value="TreeGrafter"/>
</dbReference>
<feature type="transmembrane region" description="Helical" evidence="6">
    <location>
        <begin position="391"/>
        <end position="414"/>
    </location>
</feature>
<feature type="transmembrane region" description="Helical" evidence="6">
    <location>
        <begin position="802"/>
        <end position="825"/>
    </location>
</feature>
<evidence type="ECO:0000259" key="8">
    <source>
        <dbReference type="Pfam" id="PF12704"/>
    </source>
</evidence>
<evidence type="ECO:0000313" key="10">
    <source>
        <dbReference type="Proteomes" id="UP000266693"/>
    </source>
</evidence>
<name>A0A396RR25_9SPHN</name>
<dbReference type="OrthoDB" id="9770036at2"/>
<dbReference type="Pfam" id="PF02687">
    <property type="entry name" value="FtsX"/>
    <property type="match status" value="2"/>
</dbReference>
<organism evidence="9 10">
    <name type="scientific">Sphingomonas gilva</name>
    <dbReference type="NCBI Taxonomy" id="2305907"/>
    <lineage>
        <taxon>Bacteria</taxon>
        <taxon>Pseudomonadati</taxon>
        <taxon>Pseudomonadota</taxon>
        <taxon>Alphaproteobacteria</taxon>
        <taxon>Sphingomonadales</taxon>
        <taxon>Sphingomonadaceae</taxon>
        <taxon>Sphingomonas</taxon>
    </lineage>
</organism>
<feature type="transmembrane region" description="Helical" evidence="6">
    <location>
        <begin position="713"/>
        <end position="736"/>
    </location>
</feature>
<reference evidence="9 10" key="1">
    <citation type="submission" date="2018-08" db="EMBL/GenBank/DDBJ databases">
        <title>The multiple taxonomic identification of Sphingomonas gilva.</title>
        <authorList>
            <person name="Zhu D."/>
            <person name="Zheng S."/>
        </authorList>
    </citation>
    <scope>NUCLEOTIDE SEQUENCE [LARGE SCALE GENOMIC DNA]</scope>
    <source>
        <strain evidence="9 10">ZDH117</strain>
    </source>
</reference>
<evidence type="ECO:0000256" key="3">
    <source>
        <dbReference type="ARBA" id="ARBA00022692"/>
    </source>
</evidence>
<feature type="domain" description="ABC3 transporter permease C-terminal" evidence="7">
    <location>
        <begin position="302"/>
        <end position="419"/>
    </location>
</feature>
<keyword evidence="10" id="KW-1185">Reference proteome</keyword>
<evidence type="ECO:0000256" key="2">
    <source>
        <dbReference type="ARBA" id="ARBA00022475"/>
    </source>
</evidence>
<protein>
    <submittedName>
        <fullName evidence="9">ABC transporter permease</fullName>
    </submittedName>
</protein>
<proteinExistence type="predicted"/>
<dbReference type="Pfam" id="PF12704">
    <property type="entry name" value="MacB_PCD"/>
    <property type="match status" value="2"/>
</dbReference>
<dbReference type="EMBL" id="QWLV01000001">
    <property type="protein sequence ID" value="RHW19084.1"/>
    <property type="molecule type" value="Genomic_DNA"/>
</dbReference>
<feature type="transmembrane region" description="Helical" evidence="6">
    <location>
        <begin position="297"/>
        <end position="319"/>
    </location>
</feature>
<dbReference type="PROSITE" id="PS51257">
    <property type="entry name" value="PROKAR_LIPOPROTEIN"/>
    <property type="match status" value="1"/>
</dbReference>
<dbReference type="InterPro" id="IPR050250">
    <property type="entry name" value="Macrolide_Exporter_MacB"/>
</dbReference>
<evidence type="ECO:0000256" key="6">
    <source>
        <dbReference type="SAM" id="Phobius"/>
    </source>
</evidence>
<dbReference type="PANTHER" id="PTHR30572">
    <property type="entry name" value="MEMBRANE COMPONENT OF TRANSPORTER-RELATED"/>
    <property type="match status" value="1"/>
</dbReference>
<accession>A0A396RR25</accession>
<keyword evidence="2" id="KW-1003">Cell membrane</keyword>
<dbReference type="AlphaFoldDB" id="A0A396RR25"/>
<evidence type="ECO:0000313" key="9">
    <source>
        <dbReference type="EMBL" id="RHW19084.1"/>
    </source>
</evidence>
<feature type="transmembrane region" description="Helical" evidence="6">
    <location>
        <begin position="20"/>
        <end position="41"/>
    </location>
</feature>
<feature type="domain" description="MacB-like periplasmic core" evidence="8">
    <location>
        <begin position="21"/>
        <end position="245"/>
    </location>
</feature>
<keyword evidence="4 6" id="KW-1133">Transmembrane helix</keyword>
<dbReference type="InterPro" id="IPR025857">
    <property type="entry name" value="MacB_PCD"/>
</dbReference>
<evidence type="ECO:0000256" key="4">
    <source>
        <dbReference type="ARBA" id="ARBA00022989"/>
    </source>
</evidence>
<dbReference type="RefSeq" id="WP_118862592.1">
    <property type="nucleotide sequence ID" value="NZ_QWLV01000001.1"/>
</dbReference>